<sequence>MSVLGQKIGHLGLFAYWICMYVQLFKSINRLVAIARPLTYRKYFSDKNSKYFILIVVALAGAQSIIYFFPGCGFYFDADSYIWSFDDTDCGEVISEYIDFGYGCTFMAVVVCIDGLTFIYIQKHRAALNKQQKKDIQFFMQAFATSLLLTSDPWIVFCSTSLAWELNHCFDGILMILFNSKLRRNTPVVSSNTTTSKEIMKTQSTKPTTMTRVN</sequence>
<protein>
    <submittedName>
        <fullName evidence="2">7TM GPCR serpentine receptor class x (Srx) domain-containing protein</fullName>
    </submittedName>
</protein>
<proteinExistence type="predicted"/>
<evidence type="ECO:0000313" key="2">
    <source>
        <dbReference type="WBParaSite" id="JU765_v2.g12431.t1"/>
    </source>
</evidence>
<dbReference type="Proteomes" id="UP000887576">
    <property type="component" value="Unplaced"/>
</dbReference>
<organism evidence="1 2">
    <name type="scientific">Panagrolaimus sp. JU765</name>
    <dbReference type="NCBI Taxonomy" id="591449"/>
    <lineage>
        <taxon>Eukaryota</taxon>
        <taxon>Metazoa</taxon>
        <taxon>Ecdysozoa</taxon>
        <taxon>Nematoda</taxon>
        <taxon>Chromadorea</taxon>
        <taxon>Rhabditida</taxon>
        <taxon>Tylenchina</taxon>
        <taxon>Panagrolaimomorpha</taxon>
        <taxon>Panagrolaimoidea</taxon>
        <taxon>Panagrolaimidae</taxon>
        <taxon>Panagrolaimus</taxon>
    </lineage>
</organism>
<accession>A0AC34Q328</accession>
<reference evidence="2" key="1">
    <citation type="submission" date="2022-11" db="UniProtKB">
        <authorList>
            <consortium name="WormBaseParasite"/>
        </authorList>
    </citation>
    <scope>IDENTIFICATION</scope>
</reference>
<dbReference type="WBParaSite" id="JU765_v2.g12431.t1">
    <property type="protein sequence ID" value="JU765_v2.g12431.t1"/>
    <property type="gene ID" value="JU765_v2.g12431"/>
</dbReference>
<evidence type="ECO:0000313" key="1">
    <source>
        <dbReference type="Proteomes" id="UP000887576"/>
    </source>
</evidence>
<name>A0AC34Q328_9BILA</name>